<keyword evidence="3 6" id="KW-0812">Transmembrane</keyword>
<dbReference type="STRING" id="1401.BK123_27330"/>
<evidence type="ECO:0000256" key="7">
    <source>
        <dbReference type="SAM" id="MobiDB-lite"/>
    </source>
</evidence>
<dbReference type="EMBL" id="MRTF01000011">
    <property type="protein sequence ID" value="OME89091.1"/>
    <property type="molecule type" value="Genomic_DNA"/>
</dbReference>
<evidence type="ECO:0000313" key="10">
    <source>
        <dbReference type="Proteomes" id="UP000187074"/>
    </source>
</evidence>
<feature type="domain" description="VTT" evidence="8">
    <location>
        <begin position="70"/>
        <end position="188"/>
    </location>
</feature>
<accession>A0A1R1AUL1</accession>
<feature type="region of interest" description="Disordered" evidence="7">
    <location>
        <begin position="229"/>
        <end position="255"/>
    </location>
</feature>
<feature type="transmembrane region" description="Helical" evidence="6">
    <location>
        <begin position="52"/>
        <end position="70"/>
    </location>
</feature>
<feature type="transmembrane region" description="Helical" evidence="6">
    <location>
        <begin position="90"/>
        <end position="115"/>
    </location>
</feature>
<feature type="compositionally biased region" description="Basic and acidic residues" evidence="7">
    <location>
        <begin position="246"/>
        <end position="255"/>
    </location>
</feature>
<feature type="transmembrane region" description="Helical" evidence="6">
    <location>
        <begin position="12"/>
        <end position="31"/>
    </location>
</feature>
<dbReference type="PANTHER" id="PTHR12677:SF59">
    <property type="entry name" value="GOLGI APPARATUS MEMBRANE PROTEIN TVP38-RELATED"/>
    <property type="match status" value="1"/>
</dbReference>
<organism evidence="9 10">
    <name type="scientific">Paenibacillus lautus</name>
    <name type="common">Bacillus lautus</name>
    <dbReference type="NCBI Taxonomy" id="1401"/>
    <lineage>
        <taxon>Bacteria</taxon>
        <taxon>Bacillati</taxon>
        <taxon>Bacillota</taxon>
        <taxon>Bacilli</taxon>
        <taxon>Bacillales</taxon>
        <taxon>Paenibacillaceae</taxon>
        <taxon>Paenibacillus</taxon>
    </lineage>
</organism>
<dbReference type="GO" id="GO:0005886">
    <property type="term" value="C:plasma membrane"/>
    <property type="evidence" value="ECO:0007669"/>
    <property type="project" value="UniProtKB-SubCell"/>
</dbReference>
<sequence length="255" mass="28322">MPQLSRKTVMKILLGLLTILSIGLLVYYSPAIIKIMSSMDNFRAYIHSTGHWGPVMFILFQILQIVVAPIPGEVVQVAGGYIYGVTLGSFYTTVGLVLGSAIAFYFTRFIGRNFIARLLQKKDYKWMSFIHNEKKFSAFLFIFFVIPGLPKDMLVFVAALTSMSSLRFFTILLVGRLPWIIASAAVGSTIHMQQYSIAIIISVIAVIGFVLGYIYKDKLMNLFSKVEKSKGTSPSAKPKAIPSLAKSRDLVTKKG</sequence>
<dbReference type="OrthoDB" id="9812980at2"/>
<comment type="similarity">
    <text evidence="6">Belongs to the TVP38/TMEM64 family.</text>
</comment>
<dbReference type="InterPro" id="IPR032816">
    <property type="entry name" value="VTT_dom"/>
</dbReference>
<feature type="transmembrane region" description="Helical" evidence="6">
    <location>
        <begin position="166"/>
        <end position="188"/>
    </location>
</feature>
<evidence type="ECO:0000256" key="4">
    <source>
        <dbReference type="ARBA" id="ARBA00022989"/>
    </source>
</evidence>
<evidence type="ECO:0000256" key="1">
    <source>
        <dbReference type="ARBA" id="ARBA00004651"/>
    </source>
</evidence>
<feature type="transmembrane region" description="Helical" evidence="6">
    <location>
        <begin position="195"/>
        <end position="215"/>
    </location>
</feature>
<keyword evidence="5 6" id="KW-0472">Membrane</keyword>
<comment type="caution">
    <text evidence="9">The sequence shown here is derived from an EMBL/GenBank/DDBJ whole genome shotgun (WGS) entry which is preliminary data.</text>
</comment>
<dbReference type="RefSeq" id="WP_076325508.1">
    <property type="nucleotide sequence ID" value="NZ_JBCNGN010000011.1"/>
</dbReference>
<protein>
    <recommendedName>
        <fullName evidence="6">TVP38/TMEM64 family membrane protein</fullName>
    </recommendedName>
</protein>
<name>A0A1R1AUL1_PAELA</name>
<keyword evidence="4 6" id="KW-1133">Transmembrane helix</keyword>
<dbReference type="PANTHER" id="PTHR12677">
    <property type="entry name" value="GOLGI APPARATUS MEMBRANE PROTEIN TVP38-RELATED"/>
    <property type="match status" value="1"/>
</dbReference>
<evidence type="ECO:0000256" key="6">
    <source>
        <dbReference type="RuleBase" id="RU366058"/>
    </source>
</evidence>
<reference evidence="9 10" key="1">
    <citation type="submission" date="2016-11" db="EMBL/GenBank/DDBJ databases">
        <title>Paenibacillus species isolates.</title>
        <authorList>
            <person name="Beno S.M."/>
        </authorList>
    </citation>
    <scope>NUCLEOTIDE SEQUENCE [LARGE SCALE GENOMIC DNA]</scope>
    <source>
        <strain evidence="9 10">FSL F4-0100</strain>
    </source>
</reference>
<feature type="transmembrane region" description="Helical" evidence="6">
    <location>
        <begin position="136"/>
        <end position="160"/>
    </location>
</feature>
<dbReference type="AlphaFoldDB" id="A0A1R1AUL1"/>
<evidence type="ECO:0000259" key="8">
    <source>
        <dbReference type="Pfam" id="PF09335"/>
    </source>
</evidence>
<dbReference type="Pfam" id="PF09335">
    <property type="entry name" value="VTT_dom"/>
    <property type="match status" value="1"/>
</dbReference>
<gene>
    <name evidence="9" type="ORF">BK123_27330</name>
</gene>
<dbReference type="Proteomes" id="UP000187074">
    <property type="component" value="Unassembled WGS sequence"/>
</dbReference>
<keyword evidence="2 6" id="KW-1003">Cell membrane</keyword>
<evidence type="ECO:0000313" key="9">
    <source>
        <dbReference type="EMBL" id="OME89091.1"/>
    </source>
</evidence>
<proteinExistence type="inferred from homology"/>
<evidence type="ECO:0000256" key="2">
    <source>
        <dbReference type="ARBA" id="ARBA00022475"/>
    </source>
</evidence>
<comment type="subcellular location">
    <subcellularLocation>
        <location evidence="1 6">Cell membrane</location>
        <topology evidence="1 6">Multi-pass membrane protein</topology>
    </subcellularLocation>
</comment>
<dbReference type="InterPro" id="IPR015414">
    <property type="entry name" value="TMEM64"/>
</dbReference>
<evidence type="ECO:0000256" key="5">
    <source>
        <dbReference type="ARBA" id="ARBA00023136"/>
    </source>
</evidence>
<evidence type="ECO:0000256" key="3">
    <source>
        <dbReference type="ARBA" id="ARBA00022692"/>
    </source>
</evidence>